<comment type="caution">
    <text evidence="2">The sequence shown here is derived from an EMBL/GenBank/DDBJ whole genome shotgun (WGS) entry which is preliminary data.</text>
</comment>
<reference evidence="2" key="2">
    <citation type="submission" date="2004-02" db="EMBL/GenBank/DDBJ databases">
        <authorList>
            <consortium name="Genoscope"/>
            <consortium name="Whitehead Institute Centre for Genome Research"/>
        </authorList>
    </citation>
    <scope>NUCLEOTIDE SEQUENCE</scope>
</reference>
<proteinExistence type="predicted"/>
<gene>
    <name evidence="2" type="ORF">GSTENG00033533001</name>
</gene>
<organism evidence="2">
    <name type="scientific">Tetraodon nigroviridis</name>
    <name type="common">Spotted green pufferfish</name>
    <name type="synonym">Chelonodon nigroviridis</name>
    <dbReference type="NCBI Taxonomy" id="99883"/>
    <lineage>
        <taxon>Eukaryota</taxon>
        <taxon>Metazoa</taxon>
        <taxon>Chordata</taxon>
        <taxon>Craniata</taxon>
        <taxon>Vertebrata</taxon>
        <taxon>Euteleostomi</taxon>
        <taxon>Actinopterygii</taxon>
        <taxon>Neopterygii</taxon>
        <taxon>Teleostei</taxon>
        <taxon>Neoteleostei</taxon>
        <taxon>Acanthomorphata</taxon>
        <taxon>Eupercaria</taxon>
        <taxon>Tetraodontiformes</taxon>
        <taxon>Tetradontoidea</taxon>
        <taxon>Tetraodontidae</taxon>
        <taxon>Tetraodon</taxon>
    </lineage>
</organism>
<feature type="compositionally biased region" description="Gly residues" evidence="1">
    <location>
        <begin position="92"/>
        <end position="105"/>
    </location>
</feature>
<evidence type="ECO:0000256" key="1">
    <source>
        <dbReference type="SAM" id="MobiDB-lite"/>
    </source>
</evidence>
<evidence type="ECO:0000313" key="2">
    <source>
        <dbReference type="EMBL" id="CAG11543.1"/>
    </source>
</evidence>
<reference evidence="2" key="1">
    <citation type="journal article" date="2004" name="Nature">
        <title>Genome duplication in the teleost fish Tetraodon nigroviridis reveals the early vertebrate proto-karyotype.</title>
        <authorList>
            <person name="Jaillon O."/>
            <person name="Aury J.-M."/>
            <person name="Brunet F."/>
            <person name="Petit J.-L."/>
            <person name="Stange-Thomann N."/>
            <person name="Mauceli E."/>
            <person name="Bouneau L."/>
            <person name="Fischer C."/>
            <person name="Ozouf-Costaz C."/>
            <person name="Bernot A."/>
            <person name="Nicaud S."/>
            <person name="Jaffe D."/>
            <person name="Fisher S."/>
            <person name="Lutfalla G."/>
            <person name="Dossat C."/>
            <person name="Segurens B."/>
            <person name="Dasilva C."/>
            <person name="Salanoubat M."/>
            <person name="Levy M."/>
            <person name="Boudet N."/>
            <person name="Castellano S."/>
            <person name="Anthouard V."/>
            <person name="Jubin C."/>
            <person name="Castelli V."/>
            <person name="Katinka M."/>
            <person name="Vacherie B."/>
            <person name="Biemont C."/>
            <person name="Skalli Z."/>
            <person name="Cattolico L."/>
            <person name="Poulain J."/>
            <person name="De Berardinis V."/>
            <person name="Cruaud C."/>
            <person name="Duprat S."/>
            <person name="Brottier P."/>
            <person name="Coutanceau J.-P."/>
            <person name="Gouzy J."/>
            <person name="Parra G."/>
            <person name="Lardier G."/>
            <person name="Chapple C."/>
            <person name="McKernan K.J."/>
            <person name="McEwan P."/>
            <person name="Bosak S."/>
            <person name="Kellis M."/>
            <person name="Volff J.-N."/>
            <person name="Guigo R."/>
            <person name="Zody M.C."/>
            <person name="Mesirov J."/>
            <person name="Lindblad-Toh K."/>
            <person name="Birren B."/>
            <person name="Nusbaum C."/>
            <person name="Kahn D."/>
            <person name="Robinson-Rechavi M."/>
            <person name="Laudet V."/>
            <person name="Schachter V."/>
            <person name="Quetier F."/>
            <person name="Saurin W."/>
            <person name="Scarpelli C."/>
            <person name="Wincker P."/>
            <person name="Lander E.S."/>
            <person name="Weissenbach J."/>
            <person name="Roest Crollius H."/>
        </authorList>
    </citation>
    <scope>NUCLEOTIDE SEQUENCE [LARGE SCALE GENOMIC DNA]</scope>
</reference>
<feature type="region of interest" description="Disordered" evidence="1">
    <location>
        <begin position="1"/>
        <end position="137"/>
    </location>
</feature>
<dbReference type="AlphaFoldDB" id="Q4RJ89"/>
<protein>
    <submittedName>
        <fullName evidence="2">(spotted green pufferfish) hypothetical protein</fullName>
    </submittedName>
</protein>
<accession>Q4RJ89</accession>
<dbReference type="KEGG" id="tng:GSTEN00033533G001"/>
<sequence>MARTKQTARKSTGGKAPPEAAGHQGGAQERPGHGRREEASPLPARHGGPAGDPALPEVHGAAHPQAALPAPGEGDRAGLQDGPALPELGCDGPAGGERGLPGGPVRGHQPVRHPRQEGHHHAQRHPAGSPHPWGEGLELTSTTTKALLRAKSTSSKELVPYHLRSRHVVKNRCFTSNSVLQMNQNSLKRLTHVHEPGGA</sequence>
<dbReference type="EMBL" id="CAAE01015038">
    <property type="protein sequence ID" value="CAG11543.1"/>
    <property type="molecule type" value="Genomic_DNA"/>
</dbReference>
<feature type="compositionally biased region" description="Basic and acidic residues" evidence="1">
    <location>
        <begin position="30"/>
        <end position="39"/>
    </location>
</feature>
<dbReference type="OrthoDB" id="8690403at2759"/>
<name>Q4RJ89_TETNG</name>